<evidence type="ECO:0000313" key="2">
    <source>
        <dbReference type="EMBL" id="KKL12619.1"/>
    </source>
</evidence>
<sequence>MPAKFKSPEQIFEEQEEKENQVDELIEGKKQEEGEQRNDGEQKKAGAGISGEVKSRELLT</sequence>
<dbReference type="EMBL" id="LAZR01041188">
    <property type="protein sequence ID" value="KKL12619.1"/>
    <property type="molecule type" value="Genomic_DNA"/>
</dbReference>
<reference evidence="2" key="1">
    <citation type="journal article" date="2015" name="Nature">
        <title>Complex archaea that bridge the gap between prokaryotes and eukaryotes.</title>
        <authorList>
            <person name="Spang A."/>
            <person name="Saw J.H."/>
            <person name="Jorgensen S.L."/>
            <person name="Zaremba-Niedzwiedzka K."/>
            <person name="Martijn J."/>
            <person name="Lind A.E."/>
            <person name="van Eijk R."/>
            <person name="Schleper C."/>
            <person name="Guy L."/>
            <person name="Ettema T.J."/>
        </authorList>
    </citation>
    <scope>NUCLEOTIDE SEQUENCE</scope>
</reference>
<protein>
    <submittedName>
        <fullName evidence="2">Uncharacterized protein</fullName>
    </submittedName>
</protein>
<feature type="region of interest" description="Disordered" evidence="1">
    <location>
        <begin position="1"/>
        <end position="60"/>
    </location>
</feature>
<organism evidence="2">
    <name type="scientific">marine sediment metagenome</name>
    <dbReference type="NCBI Taxonomy" id="412755"/>
    <lineage>
        <taxon>unclassified sequences</taxon>
        <taxon>metagenomes</taxon>
        <taxon>ecological metagenomes</taxon>
    </lineage>
</organism>
<feature type="non-terminal residue" evidence="2">
    <location>
        <position position="60"/>
    </location>
</feature>
<accession>A0A0F9ASP2</accession>
<proteinExistence type="predicted"/>
<comment type="caution">
    <text evidence="2">The sequence shown here is derived from an EMBL/GenBank/DDBJ whole genome shotgun (WGS) entry which is preliminary data.</text>
</comment>
<gene>
    <name evidence="2" type="ORF">LCGC14_2533970</name>
</gene>
<evidence type="ECO:0000256" key="1">
    <source>
        <dbReference type="SAM" id="MobiDB-lite"/>
    </source>
</evidence>
<dbReference type="AlphaFoldDB" id="A0A0F9ASP2"/>
<name>A0A0F9ASP2_9ZZZZ</name>
<feature type="compositionally biased region" description="Basic and acidic residues" evidence="1">
    <location>
        <begin position="18"/>
        <end position="44"/>
    </location>
</feature>